<evidence type="ECO:0000256" key="3">
    <source>
        <dbReference type="ARBA" id="ARBA00022989"/>
    </source>
</evidence>
<feature type="compositionally biased region" description="Basic and acidic residues" evidence="5">
    <location>
        <begin position="270"/>
        <end position="283"/>
    </location>
</feature>
<dbReference type="InterPro" id="IPR035952">
    <property type="entry name" value="Rhomboid-like_sf"/>
</dbReference>
<keyword evidence="8" id="KW-1185">Reference proteome</keyword>
<evidence type="ECO:0000256" key="4">
    <source>
        <dbReference type="ARBA" id="ARBA00023136"/>
    </source>
</evidence>
<feature type="transmembrane region" description="Helical" evidence="6">
    <location>
        <begin position="52"/>
        <end position="76"/>
    </location>
</feature>
<evidence type="ECO:0008006" key="9">
    <source>
        <dbReference type="Google" id="ProtNLM"/>
    </source>
</evidence>
<evidence type="ECO:0000256" key="2">
    <source>
        <dbReference type="ARBA" id="ARBA00022692"/>
    </source>
</evidence>
<dbReference type="GO" id="GO:0016020">
    <property type="term" value="C:membrane"/>
    <property type="evidence" value="ECO:0007669"/>
    <property type="project" value="UniProtKB-SubCell"/>
</dbReference>
<evidence type="ECO:0000256" key="6">
    <source>
        <dbReference type="SAM" id="Phobius"/>
    </source>
</evidence>
<keyword evidence="4 6" id="KW-0472">Membrane</keyword>
<protein>
    <recommendedName>
        <fullName evidence="9">DSC E3 ubiquitin ligase complex subunit 2</fullName>
    </recommendedName>
</protein>
<comment type="caution">
    <text evidence="7">The sequence shown here is derived from an EMBL/GenBank/DDBJ whole genome shotgun (WGS) entry which is preliminary data.</text>
</comment>
<evidence type="ECO:0000256" key="5">
    <source>
        <dbReference type="SAM" id="MobiDB-lite"/>
    </source>
</evidence>
<dbReference type="SUPFAM" id="SSF144091">
    <property type="entry name" value="Rhomboid-like"/>
    <property type="match status" value="1"/>
</dbReference>
<feature type="transmembrane region" description="Helical" evidence="6">
    <location>
        <begin position="15"/>
        <end position="40"/>
    </location>
</feature>
<feature type="region of interest" description="Disordered" evidence="5">
    <location>
        <begin position="154"/>
        <end position="188"/>
    </location>
</feature>
<evidence type="ECO:0000313" key="8">
    <source>
        <dbReference type="Proteomes" id="UP001147752"/>
    </source>
</evidence>
<feature type="compositionally biased region" description="Low complexity" evidence="5">
    <location>
        <begin position="284"/>
        <end position="297"/>
    </location>
</feature>
<dbReference type="Proteomes" id="UP001147752">
    <property type="component" value="Unassembled WGS sequence"/>
</dbReference>
<feature type="compositionally biased region" description="Low complexity" evidence="5">
    <location>
        <begin position="154"/>
        <end position="179"/>
    </location>
</feature>
<feature type="transmembrane region" description="Helical" evidence="6">
    <location>
        <begin position="88"/>
        <end position="111"/>
    </location>
</feature>
<sequence>MLTSGLTNAPLTKALLIYTVASSIALSLFDIKHLVVIYVSPHFWPYAQFWRALVWQVVGFTNSTEALFAAMLVYHLRVVERAWGKRKMATFLLTTLPYTTLLPPILLALLIRPLSINNINYLPSGPTATIFALLAQYHATIPYTYRYRIGSTSSPTTTNNTSNSSSNDPSSADNTASSTQAKPPTPTLSLLLSDKSTTYVVAAQLALSQFPAMLLPSALGWIVGVAWRAELLPGLSPASTGFRVPAWVVGEQERRGGSGSGAESGSGGAEGERYEDLRRRLEGEVAASASGLEGSSGQTQRRANSAGEGGGFVDRLRGAW</sequence>
<name>A0A9W9SA43_9EURO</name>
<reference evidence="7" key="1">
    <citation type="submission" date="2022-12" db="EMBL/GenBank/DDBJ databases">
        <authorList>
            <person name="Petersen C."/>
        </authorList>
    </citation>
    <scope>NUCLEOTIDE SEQUENCE</scope>
    <source>
        <strain evidence="7">IBT 3081</strain>
    </source>
</reference>
<accession>A0A9W9SA43</accession>
<feature type="region of interest" description="Disordered" evidence="5">
    <location>
        <begin position="253"/>
        <end position="320"/>
    </location>
</feature>
<feature type="compositionally biased region" description="Gly residues" evidence="5">
    <location>
        <begin position="257"/>
        <end position="269"/>
    </location>
</feature>
<dbReference type="GeneID" id="81463785"/>
<keyword evidence="2 6" id="KW-0812">Transmembrane</keyword>
<reference evidence="7" key="2">
    <citation type="journal article" date="2023" name="IMA Fungus">
        <title>Comparative genomic study of the Penicillium genus elucidates a diverse pangenome and 15 lateral gene transfer events.</title>
        <authorList>
            <person name="Petersen C."/>
            <person name="Sorensen T."/>
            <person name="Nielsen M.R."/>
            <person name="Sondergaard T.E."/>
            <person name="Sorensen J.L."/>
            <person name="Fitzpatrick D.A."/>
            <person name="Frisvad J.C."/>
            <person name="Nielsen K.L."/>
        </authorList>
    </citation>
    <scope>NUCLEOTIDE SEQUENCE</scope>
    <source>
        <strain evidence="7">IBT 3081</strain>
    </source>
</reference>
<dbReference type="EMBL" id="JAPZBT010000002">
    <property type="protein sequence ID" value="KAJ5374866.1"/>
    <property type="molecule type" value="Genomic_DNA"/>
</dbReference>
<evidence type="ECO:0000256" key="1">
    <source>
        <dbReference type="ARBA" id="ARBA00004141"/>
    </source>
</evidence>
<organism evidence="7 8">
    <name type="scientific">Penicillium concentricum</name>
    <dbReference type="NCBI Taxonomy" id="293559"/>
    <lineage>
        <taxon>Eukaryota</taxon>
        <taxon>Fungi</taxon>
        <taxon>Dikarya</taxon>
        <taxon>Ascomycota</taxon>
        <taxon>Pezizomycotina</taxon>
        <taxon>Eurotiomycetes</taxon>
        <taxon>Eurotiomycetidae</taxon>
        <taxon>Eurotiales</taxon>
        <taxon>Aspergillaceae</taxon>
        <taxon>Penicillium</taxon>
    </lineage>
</organism>
<dbReference type="OrthoDB" id="272778at2759"/>
<keyword evidence="3 6" id="KW-1133">Transmembrane helix</keyword>
<gene>
    <name evidence="7" type="ORF">N7517_006872</name>
</gene>
<proteinExistence type="predicted"/>
<dbReference type="AlphaFoldDB" id="A0A9W9SA43"/>
<evidence type="ECO:0000313" key="7">
    <source>
        <dbReference type="EMBL" id="KAJ5374866.1"/>
    </source>
</evidence>
<comment type="subcellular location">
    <subcellularLocation>
        <location evidence="1">Membrane</location>
        <topology evidence="1">Multi-pass membrane protein</topology>
    </subcellularLocation>
</comment>
<dbReference type="RefSeq" id="XP_056580852.1">
    <property type="nucleotide sequence ID" value="XM_056724602.1"/>
</dbReference>